<dbReference type="Proteomes" id="UP000199561">
    <property type="component" value="Unassembled WGS sequence"/>
</dbReference>
<dbReference type="Pfam" id="PF06074">
    <property type="entry name" value="Portal_Mu"/>
    <property type="match status" value="1"/>
</dbReference>
<organism evidence="2 3">
    <name type="scientific">Nitrosomonas nitrosa</name>
    <dbReference type="NCBI Taxonomy" id="52442"/>
    <lineage>
        <taxon>Bacteria</taxon>
        <taxon>Pseudomonadati</taxon>
        <taxon>Pseudomonadota</taxon>
        <taxon>Betaproteobacteria</taxon>
        <taxon>Nitrosomonadales</taxon>
        <taxon>Nitrosomonadaceae</taxon>
        <taxon>Nitrosomonas</taxon>
    </lineage>
</organism>
<evidence type="ECO:0000256" key="1">
    <source>
        <dbReference type="SAM" id="MobiDB-lite"/>
    </source>
</evidence>
<accession>A0A1I4RCY3</accession>
<keyword evidence="3" id="KW-1185">Reference proteome</keyword>
<reference evidence="2 3" key="1">
    <citation type="submission" date="2016-10" db="EMBL/GenBank/DDBJ databases">
        <authorList>
            <person name="de Groot N.N."/>
        </authorList>
    </citation>
    <scope>NUCLEOTIDE SEQUENCE [LARGE SCALE GENOMIC DNA]</scope>
    <source>
        <strain evidence="2 3">Nm146</strain>
    </source>
</reference>
<name>A0A1I4RCY3_9PROT</name>
<evidence type="ECO:0000313" key="3">
    <source>
        <dbReference type="Proteomes" id="UP000199561"/>
    </source>
</evidence>
<feature type="region of interest" description="Disordered" evidence="1">
    <location>
        <begin position="143"/>
        <end position="191"/>
    </location>
</feature>
<proteinExistence type="predicted"/>
<sequence length="261" mass="28728">MQRDSATVIPQGMEVALVEALRSSAADHKTFVENMNEGILLVCLGQSGTVKGTLGKLGGEAERENVKDAILKADSDLLSERLNRTLVKWLVEWNFPGAVPPRVYRVFDDEDLDAHVARDKTISEMGYKPTLKYITDKYGGEWEERQQAEPPAENLTQSGPGAPSPQPSPNNGRGSFAEGEHEDPTPIDPMTEQMIDETTPEWMGMMDRVKIMVDQAESLEQLRDNLLASYGDLEIGQLTEIMAMGFAAAELAGRFDVNEGS</sequence>
<dbReference type="AlphaFoldDB" id="A0A1I4RCY3"/>
<dbReference type="EMBL" id="FOUF01000018">
    <property type="protein sequence ID" value="SFM49793.1"/>
    <property type="molecule type" value="Genomic_DNA"/>
</dbReference>
<gene>
    <name evidence="2" type="ORF">SAMN05421880_11856</name>
</gene>
<dbReference type="InterPro" id="IPR009279">
    <property type="entry name" value="Portal_Mu"/>
</dbReference>
<protein>
    <recommendedName>
        <fullName evidence="4">DUF935 family protein</fullName>
    </recommendedName>
</protein>
<evidence type="ECO:0008006" key="4">
    <source>
        <dbReference type="Google" id="ProtNLM"/>
    </source>
</evidence>
<dbReference type="STRING" id="52442.SAMN05421880_11856"/>
<evidence type="ECO:0000313" key="2">
    <source>
        <dbReference type="EMBL" id="SFM49793.1"/>
    </source>
</evidence>